<dbReference type="AlphaFoldDB" id="A0A0C9XWQ2"/>
<name>A0A0C9XWQ2_9AGAM</name>
<evidence type="ECO:0000313" key="1">
    <source>
        <dbReference type="EMBL" id="KIK16920.1"/>
    </source>
</evidence>
<dbReference type="Proteomes" id="UP000054018">
    <property type="component" value="Unassembled WGS sequence"/>
</dbReference>
<protein>
    <submittedName>
        <fullName evidence="1">Uncharacterized protein</fullName>
    </submittedName>
</protein>
<sequence>MLSTASRKRCGRGTKDTLPSLVARFKTHALTPRRYTNPRQFIQGCRVLAISKRDCTPIQGPLKLLSPLLHSFSAALSFNSRASHCGRISGIDYERATLPIRPCRGDGG</sequence>
<organism evidence="1 2">
    <name type="scientific">Pisolithus microcarpus 441</name>
    <dbReference type="NCBI Taxonomy" id="765257"/>
    <lineage>
        <taxon>Eukaryota</taxon>
        <taxon>Fungi</taxon>
        <taxon>Dikarya</taxon>
        <taxon>Basidiomycota</taxon>
        <taxon>Agaricomycotina</taxon>
        <taxon>Agaricomycetes</taxon>
        <taxon>Agaricomycetidae</taxon>
        <taxon>Boletales</taxon>
        <taxon>Sclerodermatineae</taxon>
        <taxon>Pisolithaceae</taxon>
        <taxon>Pisolithus</taxon>
    </lineage>
</organism>
<dbReference type="HOGENOM" id="CLU_2197979_0_0_1"/>
<keyword evidence="2" id="KW-1185">Reference proteome</keyword>
<reference evidence="2" key="2">
    <citation type="submission" date="2015-01" db="EMBL/GenBank/DDBJ databases">
        <title>Evolutionary Origins and Diversification of the Mycorrhizal Mutualists.</title>
        <authorList>
            <consortium name="DOE Joint Genome Institute"/>
            <consortium name="Mycorrhizal Genomics Consortium"/>
            <person name="Kohler A."/>
            <person name="Kuo A."/>
            <person name="Nagy L.G."/>
            <person name="Floudas D."/>
            <person name="Copeland A."/>
            <person name="Barry K.W."/>
            <person name="Cichocki N."/>
            <person name="Veneault-Fourrey C."/>
            <person name="LaButti K."/>
            <person name="Lindquist E.A."/>
            <person name="Lipzen A."/>
            <person name="Lundell T."/>
            <person name="Morin E."/>
            <person name="Murat C."/>
            <person name="Riley R."/>
            <person name="Ohm R."/>
            <person name="Sun H."/>
            <person name="Tunlid A."/>
            <person name="Henrissat B."/>
            <person name="Grigoriev I.V."/>
            <person name="Hibbett D.S."/>
            <person name="Martin F."/>
        </authorList>
    </citation>
    <scope>NUCLEOTIDE SEQUENCE [LARGE SCALE GENOMIC DNA]</scope>
    <source>
        <strain evidence="2">441</strain>
    </source>
</reference>
<proteinExistence type="predicted"/>
<reference evidence="1 2" key="1">
    <citation type="submission" date="2014-04" db="EMBL/GenBank/DDBJ databases">
        <authorList>
            <consortium name="DOE Joint Genome Institute"/>
            <person name="Kuo A."/>
            <person name="Kohler A."/>
            <person name="Costa M.D."/>
            <person name="Nagy L.G."/>
            <person name="Floudas D."/>
            <person name="Copeland A."/>
            <person name="Barry K.W."/>
            <person name="Cichocki N."/>
            <person name="Veneault-Fourrey C."/>
            <person name="LaButti K."/>
            <person name="Lindquist E.A."/>
            <person name="Lipzen A."/>
            <person name="Lundell T."/>
            <person name="Morin E."/>
            <person name="Murat C."/>
            <person name="Sun H."/>
            <person name="Tunlid A."/>
            <person name="Henrissat B."/>
            <person name="Grigoriev I.V."/>
            <person name="Hibbett D.S."/>
            <person name="Martin F."/>
            <person name="Nordberg H.P."/>
            <person name="Cantor M.N."/>
            <person name="Hua S.X."/>
        </authorList>
    </citation>
    <scope>NUCLEOTIDE SEQUENCE [LARGE SCALE GENOMIC DNA]</scope>
    <source>
        <strain evidence="1 2">441</strain>
    </source>
</reference>
<accession>A0A0C9XWQ2</accession>
<dbReference type="EMBL" id="KN833843">
    <property type="protein sequence ID" value="KIK16920.1"/>
    <property type="molecule type" value="Genomic_DNA"/>
</dbReference>
<evidence type="ECO:0000313" key="2">
    <source>
        <dbReference type="Proteomes" id="UP000054018"/>
    </source>
</evidence>
<gene>
    <name evidence="1" type="ORF">PISMIDRAFT_239142</name>
</gene>